<dbReference type="AlphaFoldDB" id="A0A3A1RDB1"/>
<evidence type="ECO:0000313" key="2">
    <source>
        <dbReference type="EMBL" id="RIW38945.1"/>
    </source>
</evidence>
<reference evidence="2 3" key="1">
    <citation type="submission" date="2018-09" db="EMBL/GenBank/DDBJ databases">
        <title>Bacillus saliacetes sp. nov., isolated from Thai shrimp paste (Ka-pi).</title>
        <authorList>
            <person name="Daroonpunt R."/>
            <person name="Tanasupawat S."/>
            <person name="Yiamsombut S."/>
        </authorList>
    </citation>
    <scope>NUCLEOTIDE SEQUENCE [LARGE SCALE GENOMIC DNA]</scope>
    <source>
        <strain evidence="2 3">SKP7-4</strain>
    </source>
</reference>
<sequence>MSGIIRVTPAELISMSNRYTSESSQVGEQISRLDNMISELEGMWEGESSRAFAEQYQTLRPSFLQMQQLLEDISMQLTSTAKSLEDADAQIANQIRG</sequence>
<dbReference type="NCBIfam" id="TIGR03930">
    <property type="entry name" value="WXG100_ESAT6"/>
    <property type="match status" value="1"/>
</dbReference>
<protein>
    <recommendedName>
        <fullName evidence="1">ESAT-6-like protein</fullName>
    </recommendedName>
</protein>
<dbReference type="Proteomes" id="UP000265801">
    <property type="component" value="Unassembled WGS sequence"/>
</dbReference>
<dbReference type="EMBL" id="QXIR01000001">
    <property type="protein sequence ID" value="RIW38945.1"/>
    <property type="molecule type" value="Genomic_DNA"/>
</dbReference>
<evidence type="ECO:0000313" key="3">
    <source>
        <dbReference type="Proteomes" id="UP000265801"/>
    </source>
</evidence>
<comment type="similarity">
    <text evidence="1">Belongs to the WXG100 family.</text>
</comment>
<dbReference type="RefSeq" id="WP_119544952.1">
    <property type="nucleotide sequence ID" value="NZ_QXIR01000001.1"/>
</dbReference>
<dbReference type="OrthoDB" id="4978934at2"/>
<accession>A0A3A1RDB1</accession>
<name>A0A3A1RDB1_9BACI</name>
<dbReference type="Gene3D" id="1.10.287.1060">
    <property type="entry name" value="ESAT-6-like"/>
    <property type="match status" value="1"/>
</dbReference>
<dbReference type="InterPro" id="IPR010310">
    <property type="entry name" value="T7SS_ESAT-6-like"/>
</dbReference>
<dbReference type="SUPFAM" id="SSF140453">
    <property type="entry name" value="EsxAB dimer-like"/>
    <property type="match status" value="1"/>
</dbReference>
<dbReference type="InterPro" id="IPR036689">
    <property type="entry name" value="ESAT-6-like_sf"/>
</dbReference>
<dbReference type="Pfam" id="PF06013">
    <property type="entry name" value="WXG100"/>
    <property type="match status" value="1"/>
</dbReference>
<evidence type="ECO:0000256" key="1">
    <source>
        <dbReference type="RuleBase" id="RU362001"/>
    </source>
</evidence>
<gene>
    <name evidence="2" type="ORF">D3H55_00920</name>
</gene>
<keyword evidence="3" id="KW-1185">Reference proteome</keyword>
<organism evidence="2 3">
    <name type="scientific">Bacillus salacetis</name>
    <dbReference type="NCBI Taxonomy" id="2315464"/>
    <lineage>
        <taxon>Bacteria</taxon>
        <taxon>Bacillati</taxon>
        <taxon>Bacillota</taxon>
        <taxon>Bacilli</taxon>
        <taxon>Bacillales</taxon>
        <taxon>Bacillaceae</taxon>
        <taxon>Bacillus</taxon>
    </lineage>
</organism>
<proteinExistence type="inferred from homology"/>
<comment type="caution">
    <text evidence="2">The sequence shown here is derived from an EMBL/GenBank/DDBJ whole genome shotgun (WGS) entry which is preliminary data.</text>
</comment>